<feature type="transmembrane region" description="Helical" evidence="9">
    <location>
        <begin position="227"/>
        <end position="252"/>
    </location>
</feature>
<feature type="domain" description="G-protein coupled receptors family 1 profile" evidence="10">
    <location>
        <begin position="85"/>
        <end position="340"/>
    </location>
</feature>
<dbReference type="Proteomes" id="UP000663828">
    <property type="component" value="Unassembled WGS sequence"/>
</dbReference>
<proteinExistence type="predicted"/>
<dbReference type="EMBL" id="CAJNOR010002283">
    <property type="protein sequence ID" value="CAF1272591.1"/>
    <property type="molecule type" value="Genomic_DNA"/>
</dbReference>
<keyword evidence="8" id="KW-0807">Transducer</keyword>
<feature type="transmembrane region" description="Helical" evidence="9">
    <location>
        <begin position="147"/>
        <end position="169"/>
    </location>
</feature>
<keyword evidence="7" id="KW-0675">Receptor</keyword>
<keyword evidence="5" id="KW-0297">G-protein coupled receptor</keyword>
<dbReference type="GO" id="GO:0008528">
    <property type="term" value="F:G protein-coupled peptide receptor activity"/>
    <property type="evidence" value="ECO:0007669"/>
    <property type="project" value="TreeGrafter"/>
</dbReference>
<feature type="transmembrane region" description="Helical" evidence="9">
    <location>
        <begin position="106"/>
        <end position="127"/>
    </location>
</feature>
<keyword evidence="6 9" id="KW-0472">Membrane</keyword>
<feature type="transmembrane region" description="Helical" evidence="9">
    <location>
        <begin position="189"/>
        <end position="207"/>
    </location>
</feature>
<evidence type="ECO:0000256" key="2">
    <source>
        <dbReference type="ARBA" id="ARBA00022475"/>
    </source>
</evidence>
<dbReference type="SUPFAM" id="SSF81321">
    <property type="entry name" value="Family A G protein-coupled receptor-like"/>
    <property type="match status" value="1"/>
</dbReference>
<comment type="caution">
    <text evidence="12">The sequence shown here is derived from an EMBL/GenBank/DDBJ whole genome shotgun (WGS) entry which is preliminary data.</text>
</comment>
<keyword evidence="4 9" id="KW-1133">Transmembrane helix</keyword>
<evidence type="ECO:0000256" key="1">
    <source>
        <dbReference type="ARBA" id="ARBA00004651"/>
    </source>
</evidence>
<dbReference type="Proteomes" id="UP000663852">
    <property type="component" value="Unassembled WGS sequence"/>
</dbReference>
<evidence type="ECO:0000256" key="4">
    <source>
        <dbReference type="ARBA" id="ARBA00022989"/>
    </source>
</evidence>
<feature type="transmembrane region" description="Helical" evidence="9">
    <location>
        <begin position="282"/>
        <end position="307"/>
    </location>
</feature>
<dbReference type="GO" id="GO:0005886">
    <property type="term" value="C:plasma membrane"/>
    <property type="evidence" value="ECO:0007669"/>
    <property type="project" value="UniProtKB-SubCell"/>
</dbReference>
<evidence type="ECO:0000256" key="7">
    <source>
        <dbReference type="ARBA" id="ARBA00023170"/>
    </source>
</evidence>
<comment type="subcellular location">
    <subcellularLocation>
        <location evidence="1">Cell membrane</location>
        <topology evidence="1">Multi-pass membrane protein</topology>
    </subcellularLocation>
</comment>
<gene>
    <name evidence="12" type="ORF">EDS130_LOCUS39635</name>
    <name evidence="11" type="ORF">XAT740_LOCUS27377</name>
</gene>
<dbReference type="PROSITE" id="PS50262">
    <property type="entry name" value="G_PROTEIN_RECEP_F1_2"/>
    <property type="match status" value="1"/>
</dbReference>
<dbReference type="Gene3D" id="1.20.1070.10">
    <property type="entry name" value="Rhodopsin 7-helix transmembrane proteins"/>
    <property type="match status" value="1"/>
</dbReference>
<accession>A0A815PQZ1</accession>
<name>A0A815PQZ1_ADIRI</name>
<dbReference type="InterPro" id="IPR000276">
    <property type="entry name" value="GPCR_Rhodpsn"/>
</dbReference>
<evidence type="ECO:0000256" key="6">
    <source>
        <dbReference type="ARBA" id="ARBA00023136"/>
    </source>
</evidence>
<dbReference type="Pfam" id="PF00001">
    <property type="entry name" value="7tm_1"/>
    <property type="match status" value="1"/>
</dbReference>
<keyword evidence="3 9" id="KW-0812">Transmembrane</keyword>
<evidence type="ECO:0000256" key="5">
    <source>
        <dbReference type="ARBA" id="ARBA00023040"/>
    </source>
</evidence>
<evidence type="ECO:0000259" key="10">
    <source>
        <dbReference type="PROSITE" id="PS50262"/>
    </source>
</evidence>
<dbReference type="EMBL" id="CAJNOJ010000450">
    <property type="protein sequence ID" value="CAF1452887.1"/>
    <property type="molecule type" value="Genomic_DNA"/>
</dbReference>
<sequence>MRAVAAGLYHPWAALHMPGVGRALLSLLTGTGVGTKFFYKSYITIFVLYRMNTTSSPSVSNNLQAEINKASVYIYPITISLTIISNLINIYVLYRPKFRSCSITHYFLAFAFTCLLYTCEVPVMMFLRLRFGYVVTSTPIGCRLQTFVIYVLPLFISLMLVFASADRFFASALSARIRNLSRVRIAQQIIITVALLTAIYAFPHALLYDLNLKTNQCVAYSYTIANIYLSSRIVLSYILIPIAMTVFGCLLVRNIQRQTHRTAPHAMNTQQEIRMRRVENQLVRMIVLQVSVYLVFSIPAGVGYTIITFVPSMNTPFMAQVRVILSLWQQTIYFLPLLLYIFSSKTYRQEFLKTFSLNNYR</sequence>
<evidence type="ECO:0000256" key="9">
    <source>
        <dbReference type="SAM" id="Phobius"/>
    </source>
</evidence>
<protein>
    <recommendedName>
        <fullName evidence="10">G-protein coupled receptors family 1 profile domain-containing protein</fullName>
    </recommendedName>
</protein>
<feature type="transmembrane region" description="Helical" evidence="9">
    <location>
        <begin position="319"/>
        <end position="342"/>
    </location>
</feature>
<keyword evidence="13" id="KW-1185">Reference proteome</keyword>
<reference evidence="12" key="1">
    <citation type="submission" date="2021-02" db="EMBL/GenBank/DDBJ databases">
        <authorList>
            <person name="Nowell W R."/>
        </authorList>
    </citation>
    <scope>NUCLEOTIDE SEQUENCE</scope>
</reference>
<organism evidence="12 14">
    <name type="scientific">Adineta ricciae</name>
    <name type="common">Rotifer</name>
    <dbReference type="NCBI Taxonomy" id="249248"/>
    <lineage>
        <taxon>Eukaryota</taxon>
        <taxon>Metazoa</taxon>
        <taxon>Spiralia</taxon>
        <taxon>Gnathifera</taxon>
        <taxon>Rotifera</taxon>
        <taxon>Eurotatoria</taxon>
        <taxon>Bdelloidea</taxon>
        <taxon>Adinetida</taxon>
        <taxon>Adinetidae</taxon>
        <taxon>Adineta</taxon>
    </lineage>
</organism>
<evidence type="ECO:0000256" key="8">
    <source>
        <dbReference type="ARBA" id="ARBA00023224"/>
    </source>
</evidence>
<feature type="transmembrane region" description="Helical" evidence="9">
    <location>
        <begin position="73"/>
        <end position="94"/>
    </location>
</feature>
<evidence type="ECO:0000313" key="13">
    <source>
        <dbReference type="Proteomes" id="UP000663828"/>
    </source>
</evidence>
<dbReference type="AlphaFoldDB" id="A0A815PQZ1"/>
<dbReference type="PANTHER" id="PTHR24230">
    <property type="entry name" value="G-PROTEIN COUPLED RECEPTOR"/>
    <property type="match status" value="1"/>
</dbReference>
<evidence type="ECO:0000313" key="11">
    <source>
        <dbReference type="EMBL" id="CAF1272591.1"/>
    </source>
</evidence>
<evidence type="ECO:0000313" key="14">
    <source>
        <dbReference type="Proteomes" id="UP000663852"/>
    </source>
</evidence>
<keyword evidence="2" id="KW-1003">Cell membrane</keyword>
<evidence type="ECO:0000256" key="3">
    <source>
        <dbReference type="ARBA" id="ARBA00022692"/>
    </source>
</evidence>
<dbReference type="GO" id="GO:0007218">
    <property type="term" value="P:neuropeptide signaling pathway"/>
    <property type="evidence" value="ECO:0007669"/>
    <property type="project" value="TreeGrafter"/>
</dbReference>
<evidence type="ECO:0000313" key="12">
    <source>
        <dbReference type="EMBL" id="CAF1452887.1"/>
    </source>
</evidence>
<dbReference type="InterPro" id="IPR017452">
    <property type="entry name" value="GPCR_Rhodpsn_7TM"/>
</dbReference>
<dbReference type="PANTHER" id="PTHR24230:SF75">
    <property type="entry name" value="RELAXIN FAMILY PEPTIDE RECEPTOR 3"/>
    <property type="match status" value="1"/>
</dbReference>